<feature type="compositionally biased region" description="Polar residues" evidence="1">
    <location>
        <begin position="942"/>
        <end position="951"/>
    </location>
</feature>
<feature type="domain" description="Microtubule-associated protein 1A/B/S-like MBL-like" evidence="2">
    <location>
        <begin position="1"/>
        <end position="264"/>
    </location>
</feature>
<dbReference type="EMBL" id="VXAW01002142">
    <property type="protein sequence ID" value="NXL98548.1"/>
    <property type="molecule type" value="Genomic_DNA"/>
</dbReference>
<evidence type="ECO:0000313" key="4">
    <source>
        <dbReference type="Proteomes" id="UP000537779"/>
    </source>
</evidence>
<dbReference type="PANTHER" id="PTHR13843:SF5">
    <property type="entry name" value="MICROTUBULE-ASSOCIATED PROTEIN 1B"/>
    <property type="match status" value="1"/>
</dbReference>
<dbReference type="GO" id="GO:0005875">
    <property type="term" value="C:microtubule associated complex"/>
    <property type="evidence" value="ECO:0007669"/>
    <property type="project" value="TreeGrafter"/>
</dbReference>
<dbReference type="GO" id="GO:0043025">
    <property type="term" value="C:neuronal cell body"/>
    <property type="evidence" value="ECO:0007669"/>
    <property type="project" value="TreeGrafter"/>
</dbReference>
<feature type="compositionally biased region" description="Polar residues" evidence="1">
    <location>
        <begin position="1020"/>
        <end position="1033"/>
    </location>
</feature>
<feature type="region of interest" description="Disordered" evidence="1">
    <location>
        <begin position="805"/>
        <end position="897"/>
    </location>
</feature>
<sequence length="2215" mass="244601">PCCYIFPGGRGDSALFAVNGFNMLINGGSERKSCFWKLIRHLDRVDSILLTHIGDDNLPGINSMLQRKIAELEEEQSQGSTTNSDWMKNLISPDLGVVFLNVPENLKNLDPNFRVKRSVEEACFTLQCLNKLSMKPEPLFRNTGNTIDPIILFQKMGVGKLEMYVLNPVKSSKEMQYFMQQWSGTNKDKADFLLPNGPELDIPLSYFTSVSSLIVWHPANPAEKIIRVLFPGNSTQYNILEGLEKLKHLDFLKQPMVTQKDLTGNIASPAVKQAKLKQRTDSKESLKPAAKTPPNKPVRKESKEETPEPVKPSLVPEKPQKLESKEKVPVKKEKQAKVETKPIVVEKDIVAKEEQLVKSETPEKQSTDVKPKVSKEKTVKKEVKGKPEEKKEEKEKPKKEVSKREEKTPIKKEEKPKKEDIKKEVKKEVKKEEKKETKKEIKKETSQKEAKKETKKEEKKEIKKEDKEPKKDIKKIPKETKKTAAASNEAKKPAAKPKPQKKEEPAKKEVIPSGKPKEKGKVKTVKKDLKVSGTQAALAAVGAITVAAAEITTGGKELEAERSLMSSPEDLTKDFEELKAEEVETTKETKVQVALIKDELKLNGTVQKEKLDNEGPAESSDEGITTTEAEGECEQTPEELEPVGKHSVDDNEKFEDEGTVLEESYEGGYYEEKAETEEAEERDENEEEKTRLDATKPYMQEARKVADGSGKMMTGIEANIKDEKYIEKADYEASDERAEEDREEAIEKAETEEIEEEEEDKAKDIRDEEETEKIEAEEDYVMAVVDKAAESGEAEDKYGLLIITPTKRSESQSPVIEPASSIHDETLPGGSESEATVSDEENREDQPEEFTATSGYTQSTIEISSEPTPMDEMSTPRDVMSDETNNEESESPSQEYVNITKYETSLYSQEFGRPKLSPLPDAFNGLSEGSKTEATEGKDYNASASTISPPSSLEEDKFCKSAFQDVYRQKESEIHGTAKMDIKEPYQEDIIGKHTSAESPATSLSPPSPVAKTPLGERSVNFSLTPNEITPSESVPVARLPDVHQEIAEEHCASPEDKTLEVASPSQSAAGSAGHTPYYQSPTDEKSSQLPSETSEKSTEAPVSFEFSEVKDDSAKCRISPMDEPVPDSESPIEKVLSPLRSPPLTGSETTYDTFLSADLKSPARDYGSPSERKPEKEKSPVQMSPASEASSVGLFQERQDEKSMEFMAIREGFSLERKMEDTEPSSSQSSLVLHERKLADDLSPTQVDISQFGSLKEDTKMSISEGTVSDKSATPVDEVVAEDTYSHIEGVASVSTASVATSSFPEPTTDDVSPSLHAEVGSPHSTEVDDSLSVSVVQTPTTFQETEMSPSKEECPRPMSISPPDFSPKTAKSRTPVHDHRSLEQSAMSVGYGRESPEQSLAMDFTRQSPEYPAVGTTIHHISENGPTEVDYSPSDIQESPFAQKISPMEQSSYSQEKDISEIISVSQIEASSSTSSAHTPSQVASPLPEETFSGAVPHRDMSLYSSFTSEKVQSLGEKLSPKSDLSPLTPRESSPLYSPTFPDSPPAIKEAVSASHTHLLSQQVSSVKAFGYQESLTKHSPEPLISPEKEDSEKSSRSPEELSYSYEAREKTTRSPEDISYSYEAVGKSTKSPQGIDYSYETIRKTARSPEATDYSYEITRNTTGSPEGTDYSYEIIAKNMRSSEVTDYSYQITGKTTRSPGAPDYSYETAGKTTKSPETTDYSYEITGKATRSPDTMDYSCETRKTSKSPEAVGYCYETIGRTTRSSEAMAYSYETTGKASSSPEATDYSFETTGRATRSPEATSYSYDTSAHFTPSKSLAESRQDVDLCLVSSCEYKHPKTELSPSFINPNPLEWFANEEQSQDQEKPLTQSGGAQPPSGGKQQGRQCDETPPTSVSESAPSQTDSDVPPETEECPSITADANIDSEDESETIPTDKTITYKHIDPPPVPMQDRSPSPRHPDVTMVDPEALPVDQNLGKPLKKDLKEKTKTKKPGTKAKSSSPVKKSDGKSKQVASPKPAIKESLDKISRTASPKKKESVEKATKNIANPEVKSRVEEKDKDTKNAANTTTSKSAKTATAGPGNTKVTKSSGVPPGPPVYLDLVYIPNHSNSKNVDVEFFKRVRSSYYVVSGNDSAAEEPSRAVLDSLLEGKAQWESNMQVTLIPTHDSEVMREWYQETHEKQQDLNIMVLASSSTVVMQDESFPACKIEL</sequence>
<feature type="region of interest" description="Disordered" evidence="1">
    <location>
        <begin position="1777"/>
        <end position="1826"/>
    </location>
</feature>
<dbReference type="PANTHER" id="PTHR13843">
    <property type="entry name" value="MICROTUBULE-ASSOCIATED PROTEIN"/>
    <property type="match status" value="1"/>
</dbReference>
<feature type="region of interest" description="Disordered" evidence="1">
    <location>
        <begin position="268"/>
        <end position="528"/>
    </location>
</feature>
<proteinExistence type="predicted"/>
<feature type="compositionally biased region" description="Basic and acidic residues" evidence="1">
    <location>
        <begin position="500"/>
        <end position="528"/>
    </location>
</feature>
<dbReference type="InterPro" id="IPR057480">
    <property type="entry name" value="MAP1A/B/S-like_MBL"/>
</dbReference>
<feature type="compositionally biased region" description="Basic and acidic residues" evidence="1">
    <location>
        <begin position="2024"/>
        <end position="2048"/>
    </location>
</feature>
<dbReference type="Pfam" id="PF25281">
    <property type="entry name" value="MBL_MAP1B"/>
    <property type="match status" value="1"/>
</dbReference>
<evidence type="ECO:0000259" key="2">
    <source>
        <dbReference type="Pfam" id="PF25281"/>
    </source>
</evidence>
<feature type="compositionally biased region" description="Low complexity" evidence="1">
    <location>
        <begin position="1463"/>
        <end position="1485"/>
    </location>
</feature>
<feature type="compositionally biased region" description="Polar residues" evidence="1">
    <location>
        <begin position="1896"/>
        <end position="1910"/>
    </location>
</feature>
<feature type="region of interest" description="Disordered" evidence="1">
    <location>
        <begin position="973"/>
        <end position="1204"/>
    </location>
</feature>
<feature type="compositionally biased region" description="Polar residues" evidence="1">
    <location>
        <begin position="1078"/>
        <end position="1093"/>
    </location>
</feature>
<feature type="compositionally biased region" description="Basic and acidic residues" evidence="1">
    <location>
        <begin position="2056"/>
        <end position="2068"/>
    </location>
</feature>
<feature type="compositionally biased region" description="Basic and acidic residues" evidence="1">
    <location>
        <begin position="730"/>
        <end position="751"/>
    </location>
</feature>
<feature type="compositionally biased region" description="Polar residues" evidence="1">
    <location>
        <begin position="1777"/>
        <end position="1823"/>
    </location>
</feature>
<feature type="compositionally biased region" description="Basic and acidic residues" evidence="1">
    <location>
        <begin position="318"/>
        <end position="482"/>
    </location>
</feature>
<dbReference type="GO" id="GO:0031114">
    <property type="term" value="P:regulation of microtubule depolymerization"/>
    <property type="evidence" value="ECO:0007669"/>
    <property type="project" value="TreeGrafter"/>
</dbReference>
<feature type="compositionally biased region" description="Basic and acidic residues" evidence="1">
    <location>
        <begin position="642"/>
        <end position="651"/>
    </location>
</feature>
<dbReference type="GO" id="GO:0005874">
    <property type="term" value="C:microtubule"/>
    <property type="evidence" value="ECO:0007669"/>
    <property type="project" value="InterPro"/>
</dbReference>
<feature type="compositionally biased region" description="Acidic residues" evidence="1">
    <location>
        <begin position="629"/>
        <end position="641"/>
    </location>
</feature>
<feature type="region of interest" description="Disordered" evidence="1">
    <location>
        <begin position="1843"/>
        <end position="2098"/>
    </location>
</feature>
<feature type="compositionally biased region" description="Polar residues" evidence="1">
    <location>
        <begin position="1505"/>
        <end position="1514"/>
    </location>
</feature>
<feature type="region of interest" description="Disordered" evidence="1">
    <location>
        <begin position="730"/>
        <end position="778"/>
    </location>
</feature>
<feature type="compositionally biased region" description="Acidic residues" evidence="1">
    <location>
        <begin position="767"/>
        <end position="778"/>
    </location>
</feature>
<dbReference type="GO" id="GO:0003779">
    <property type="term" value="F:actin binding"/>
    <property type="evidence" value="ECO:0007669"/>
    <property type="project" value="TreeGrafter"/>
</dbReference>
<evidence type="ECO:0000313" key="3">
    <source>
        <dbReference type="EMBL" id="NXL98548.1"/>
    </source>
</evidence>
<dbReference type="GO" id="GO:0008017">
    <property type="term" value="F:microtubule binding"/>
    <property type="evidence" value="ECO:0007669"/>
    <property type="project" value="InterPro"/>
</dbReference>
<feature type="region of interest" description="Disordered" evidence="1">
    <location>
        <begin position="1696"/>
        <end position="1747"/>
    </location>
</feature>
<feature type="compositionally biased region" description="Basic and acidic residues" evidence="1">
    <location>
        <begin position="1041"/>
        <end position="1060"/>
    </location>
</feature>
<feature type="compositionally biased region" description="Basic and acidic residues" evidence="1">
    <location>
        <begin position="930"/>
        <end position="939"/>
    </location>
</feature>
<feature type="compositionally biased region" description="Low complexity" evidence="1">
    <location>
        <begin position="2069"/>
        <end position="2084"/>
    </location>
</feature>
<feature type="compositionally biased region" description="Polar residues" evidence="1">
    <location>
        <begin position="851"/>
        <end position="867"/>
    </location>
</feature>
<gene>
    <name evidence="3" type="primary">Map1b_0</name>
    <name evidence="3" type="ORF">TYRSAV_R05635</name>
</gene>
<feature type="compositionally biased region" description="Basic and acidic residues" evidence="1">
    <location>
        <begin position="1609"/>
        <end position="1619"/>
    </location>
</feature>
<name>A0A7L0X5P1_TYRSA</name>
<dbReference type="GO" id="GO:0030425">
    <property type="term" value="C:dendrite"/>
    <property type="evidence" value="ECO:0007669"/>
    <property type="project" value="TreeGrafter"/>
</dbReference>
<feature type="compositionally biased region" description="Basic and acidic residues" evidence="1">
    <location>
        <begin position="298"/>
        <end position="308"/>
    </location>
</feature>
<feature type="compositionally biased region" description="Acidic residues" evidence="1">
    <location>
        <begin position="837"/>
        <end position="848"/>
    </location>
</feature>
<dbReference type="InterPro" id="IPR026074">
    <property type="entry name" value="MAP1"/>
</dbReference>
<dbReference type="Proteomes" id="UP000537779">
    <property type="component" value="Unassembled WGS sequence"/>
</dbReference>
<feature type="region of interest" description="Disordered" evidence="1">
    <location>
        <begin position="1297"/>
        <end position="1398"/>
    </location>
</feature>
<feature type="compositionally biased region" description="Basic and acidic residues" evidence="1">
    <location>
        <begin position="1578"/>
        <end position="1602"/>
    </location>
</feature>
<comment type="caution">
    <text evidence="3">The sequence shown here is derived from an EMBL/GenBank/DDBJ whole genome shotgun (WGS) entry which is preliminary data.</text>
</comment>
<feature type="compositionally biased region" description="Acidic residues" evidence="1">
    <location>
        <begin position="652"/>
        <end position="665"/>
    </location>
</feature>
<feature type="non-terminal residue" evidence="3">
    <location>
        <position position="1"/>
    </location>
</feature>
<evidence type="ECO:0000256" key="1">
    <source>
        <dbReference type="SAM" id="MobiDB-lite"/>
    </source>
</evidence>
<feature type="compositionally biased region" description="Polar residues" evidence="1">
    <location>
        <begin position="1182"/>
        <end position="1191"/>
    </location>
</feature>
<feature type="compositionally biased region" description="Polar residues" evidence="1">
    <location>
        <begin position="1714"/>
        <end position="1725"/>
    </location>
</feature>
<feature type="compositionally biased region" description="Basic and acidic residues" evidence="1">
    <location>
        <begin position="973"/>
        <end position="996"/>
    </location>
</feature>
<feature type="region of interest" description="Disordered" evidence="1">
    <location>
        <begin position="1643"/>
        <end position="1673"/>
    </location>
</feature>
<feature type="compositionally biased region" description="Polar residues" evidence="1">
    <location>
        <begin position="1145"/>
        <end position="1154"/>
    </location>
</feature>
<dbReference type="GO" id="GO:0000226">
    <property type="term" value="P:microtubule cytoskeleton organization"/>
    <property type="evidence" value="ECO:0007669"/>
    <property type="project" value="InterPro"/>
</dbReference>
<feature type="non-terminal residue" evidence="3">
    <location>
        <position position="2215"/>
    </location>
</feature>
<dbReference type="GO" id="GO:0007409">
    <property type="term" value="P:axonogenesis"/>
    <property type="evidence" value="ECO:0007669"/>
    <property type="project" value="TreeGrafter"/>
</dbReference>
<feature type="compositionally biased region" description="Polar residues" evidence="1">
    <location>
        <begin position="1333"/>
        <end position="1350"/>
    </location>
</feature>
<accession>A0A7L0X5P1</accession>
<feature type="compositionally biased region" description="Low complexity" evidence="1">
    <location>
        <begin position="1063"/>
        <end position="1074"/>
    </location>
</feature>
<organism evidence="3 4">
    <name type="scientific">Tyrannus savana</name>
    <name type="common">Fork-tailed flycatcher</name>
    <name type="synonym">Muscivora tyrannus</name>
    <dbReference type="NCBI Taxonomy" id="137541"/>
    <lineage>
        <taxon>Eukaryota</taxon>
        <taxon>Metazoa</taxon>
        <taxon>Chordata</taxon>
        <taxon>Craniata</taxon>
        <taxon>Vertebrata</taxon>
        <taxon>Euteleostomi</taxon>
        <taxon>Archelosauria</taxon>
        <taxon>Archosauria</taxon>
        <taxon>Dinosauria</taxon>
        <taxon>Saurischia</taxon>
        <taxon>Theropoda</taxon>
        <taxon>Coelurosauria</taxon>
        <taxon>Aves</taxon>
        <taxon>Neognathae</taxon>
        <taxon>Neoaves</taxon>
        <taxon>Telluraves</taxon>
        <taxon>Australaves</taxon>
        <taxon>Passeriformes</taxon>
        <taxon>Tyrannidae</taxon>
        <taxon>Tyrannus</taxon>
    </lineage>
</organism>
<feature type="compositionally biased region" description="Acidic residues" evidence="1">
    <location>
        <begin position="674"/>
        <end position="687"/>
    </location>
</feature>
<feature type="region of interest" description="Disordered" evidence="1">
    <location>
        <begin position="918"/>
        <end position="955"/>
    </location>
</feature>
<dbReference type="GO" id="GO:0016358">
    <property type="term" value="P:dendrite development"/>
    <property type="evidence" value="ECO:0007669"/>
    <property type="project" value="TreeGrafter"/>
</dbReference>
<feature type="compositionally biased region" description="Basic and acidic residues" evidence="1">
    <location>
        <begin position="1171"/>
        <end position="1180"/>
    </location>
</feature>
<feature type="region of interest" description="Disordered" evidence="1">
    <location>
        <begin position="1413"/>
        <end position="1558"/>
    </location>
</feature>
<protein>
    <submittedName>
        <fullName evidence="3">MAP1B protein</fullName>
    </submittedName>
</protein>
<feature type="region of interest" description="Disordered" evidence="1">
    <location>
        <begin position="607"/>
        <end position="710"/>
    </location>
</feature>
<dbReference type="GO" id="GO:0005829">
    <property type="term" value="C:cytosol"/>
    <property type="evidence" value="ECO:0007669"/>
    <property type="project" value="TreeGrafter"/>
</dbReference>
<dbReference type="GO" id="GO:0045202">
    <property type="term" value="C:synapse"/>
    <property type="evidence" value="ECO:0007669"/>
    <property type="project" value="TreeGrafter"/>
</dbReference>
<reference evidence="3 4" key="1">
    <citation type="submission" date="2019-09" db="EMBL/GenBank/DDBJ databases">
        <title>Bird 10,000 Genomes (B10K) Project - Family phase.</title>
        <authorList>
            <person name="Zhang G."/>
        </authorList>
    </citation>
    <scope>NUCLEOTIDE SEQUENCE [LARGE SCALE GENOMIC DNA]</scope>
    <source>
        <strain evidence="3">B10K-DU-001-37</strain>
        <tissue evidence="3">Muscle</tissue>
    </source>
</reference>
<keyword evidence="4" id="KW-1185">Reference proteome</keyword>
<feature type="region of interest" description="Disordered" evidence="1">
    <location>
        <begin position="1577"/>
        <end position="1622"/>
    </location>
</feature>